<accession>A0A137P389</accession>
<evidence type="ECO:0000313" key="1">
    <source>
        <dbReference type="EMBL" id="KXN69438.1"/>
    </source>
</evidence>
<keyword evidence="2" id="KW-1185">Reference proteome</keyword>
<organism evidence="1 2">
    <name type="scientific">Conidiobolus coronatus (strain ATCC 28846 / CBS 209.66 / NRRL 28638)</name>
    <name type="common">Delacroixia coronata</name>
    <dbReference type="NCBI Taxonomy" id="796925"/>
    <lineage>
        <taxon>Eukaryota</taxon>
        <taxon>Fungi</taxon>
        <taxon>Fungi incertae sedis</taxon>
        <taxon>Zoopagomycota</taxon>
        <taxon>Entomophthoromycotina</taxon>
        <taxon>Entomophthoromycetes</taxon>
        <taxon>Entomophthorales</taxon>
        <taxon>Ancylistaceae</taxon>
        <taxon>Conidiobolus</taxon>
    </lineage>
</organism>
<evidence type="ECO:0000313" key="2">
    <source>
        <dbReference type="Proteomes" id="UP000070444"/>
    </source>
</evidence>
<name>A0A137P389_CONC2</name>
<proteinExistence type="predicted"/>
<dbReference type="EMBL" id="KQ964535">
    <property type="protein sequence ID" value="KXN69438.1"/>
    <property type="molecule type" value="Genomic_DNA"/>
</dbReference>
<dbReference type="Proteomes" id="UP000070444">
    <property type="component" value="Unassembled WGS sequence"/>
</dbReference>
<reference evidence="1 2" key="1">
    <citation type="journal article" date="2015" name="Genome Biol. Evol.">
        <title>Phylogenomic analyses indicate that early fungi evolved digesting cell walls of algal ancestors of land plants.</title>
        <authorList>
            <person name="Chang Y."/>
            <person name="Wang S."/>
            <person name="Sekimoto S."/>
            <person name="Aerts A.L."/>
            <person name="Choi C."/>
            <person name="Clum A."/>
            <person name="LaButti K.M."/>
            <person name="Lindquist E.A."/>
            <person name="Yee Ngan C."/>
            <person name="Ohm R.A."/>
            <person name="Salamov A.A."/>
            <person name="Grigoriev I.V."/>
            <person name="Spatafora J.W."/>
            <person name="Berbee M.L."/>
        </authorList>
    </citation>
    <scope>NUCLEOTIDE SEQUENCE [LARGE SCALE GENOMIC DNA]</scope>
    <source>
        <strain evidence="1 2">NRRL 28638</strain>
    </source>
</reference>
<sequence length="151" mass="17210">MSSITNFKDSILIRDLTQLQLIQPTLSSLKSRICGFTQPLHWLELNQIDSILIIFSNEWPSTHLYNQLNQSYFGGHRLSCRLLNSEEIMRALSEGNCWGFGNEKEENNFMDIDNYFGAGSGDNSAQQASSTAGWDPQLDFLERQILNMTLN</sequence>
<gene>
    <name evidence="1" type="ORF">CONCODRAFT_79319</name>
</gene>
<protein>
    <submittedName>
        <fullName evidence="1">Uncharacterized protein</fullName>
    </submittedName>
</protein>
<dbReference type="AlphaFoldDB" id="A0A137P389"/>